<dbReference type="PROSITE" id="PS50238">
    <property type="entry name" value="RHOGAP"/>
    <property type="match status" value="1"/>
</dbReference>
<evidence type="ECO:0000259" key="2">
    <source>
        <dbReference type="PROSITE" id="PS50003"/>
    </source>
</evidence>
<dbReference type="InterPro" id="IPR050729">
    <property type="entry name" value="Rho-GAP"/>
</dbReference>
<sequence length="445" mass="51366">MISSGDASEIDELAKLQKRHSTGDRDYASERLLRPQSAFLFDSRDNLDGTRSLPRSIWKHGKLHIIHENLLSRTKYLENNKKVRKNWTTSWAVLTESHLSFFKDQKCLNAQNIKSELEVDLHYSRIEANSDKSSRKNVFQITCYPLGLELLCQTPNPTDSLDWCVRIQKVIESLPQPEDVQKFKGKTDYLEVFSGDNTVKRRSTMKSSTKVKITTPEEDDKNKIRAQLKKFFHRRPPRDSLVKKGIYKDEPVFGCLLEKLAQNDRSPIPLFVDDCINVIESKEENLKTDGIYRASGNLSQVQKIRLQVDQNNLAILHSEDDVHVLAGALKLFFREMREPIIPSSLFDRFLRACHMPHKEDKEAEFQSLIKALPKPNYATLKRLLAHLLKVADYSEFNRMQVPNLAIVFGPTLMWNNIESANMAIDLMQQNYVVEILLNDFDALFS</sequence>
<dbReference type="SMART" id="SM00233">
    <property type="entry name" value="PH"/>
    <property type="match status" value="1"/>
</dbReference>
<evidence type="ECO:0000256" key="1">
    <source>
        <dbReference type="ARBA" id="ARBA00022468"/>
    </source>
</evidence>
<feature type="domain" description="PH" evidence="2">
    <location>
        <begin position="64"/>
        <end position="172"/>
    </location>
</feature>
<proteinExistence type="predicted"/>
<dbReference type="Pfam" id="PF00620">
    <property type="entry name" value="RhoGAP"/>
    <property type="match status" value="1"/>
</dbReference>
<organism evidence="4 5">
    <name type="scientific">Allacma fusca</name>
    <dbReference type="NCBI Taxonomy" id="39272"/>
    <lineage>
        <taxon>Eukaryota</taxon>
        <taxon>Metazoa</taxon>
        <taxon>Ecdysozoa</taxon>
        <taxon>Arthropoda</taxon>
        <taxon>Hexapoda</taxon>
        <taxon>Collembola</taxon>
        <taxon>Symphypleona</taxon>
        <taxon>Sminthuridae</taxon>
        <taxon>Allacma</taxon>
    </lineage>
</organism>
<dbReference type="GO" id="GO:0005737">
    <property type="term" value="C:cytoplasm"/>
    <property type="evidence" value="ECO:0007669"/>
    <property type="project" value="TreeGrafter"/>
</dbReference>
<reference evidence="4" key="1">
    <citation type="submission" date="2021-06" db="EMBL/GenBank/DDBJ databases">
        <authorList>
            <person name="Hodson N. C."/>
            <person name="Mongue J. A."/>
            <person name="Jaron S. K."/>
        </authorList>
    </citation>
    <scope>NUCLEOTIDE SEQUENCE</scope>
</reference>
<evidence type="ECO:0000259" key="3">
    <source>
        <dbReference type="PROSITE" id="PS50238"/>
    </source>
</evidence>
<dbReference type="GO" id="GO:0007165">
    <property type="term" value="P:signal transduction"/>
    <property type="evidence" value="ECO:0007669"/>
    <property type="project" value="InterPro"/>
</dbReference>
<evidence type="ECO:0000313" key="5">
    <source>
        <dbReference type="Proteomes" id="UP000708208"/>
    </source>
</evidence>
<keyword evidence="1" id="KW-0343">GTPase activation</keyword>
<dbReference type="AlphaFoldDB" id="A0A8J2LQ05"/>
<dbReference type="OrthoDB" id="79452at2759"/>
<dbReference type="SMART" id="SM00324">
    <property type="entry name" value="RhoGAP"/>
    <property type="match status" value="1"/>
</dbReference>
<dbReference type="Pfam" id="PF00169">
    <property type="entry name" value="PH"/>
    <property type="match status" value="1"/>
</dbReference>
<dbReference type="GO" id="GO:0005096">
    <property type="term" value="F:GTPase activator activity"/>
    <property type="evidence" value="ECO:0007669"/>
    <property type="project" value="UniProtKB-KW"/>
</dbReference>
<dbReference type="PROSITE" id="PS50003">
    <property type="entry name" value="PH_DOMAIN"/>
    <property type="match status" value="1"/>
</dbReference>
<dbReference type="PANTHER" id="PTHR23176:SF129">
    <property type="entry name" value="RHO GTPASE ACTIVATING PROTEIN AT 16F, ISOFORM E-RELATED"/>
    <property type="match status" value="1"/>
</dbReference>
<keyword evidence="5" id="KW-1185">Reference proteome</keyword>
<evidence type="ECO:0000313" key="4">
    <source>
        <dbReference type="EMBL" id="CAG7836614.1"/>
    </source>
</evidence>
<name>A0A8J2LQ05_9HEXA</name>
<evidence type="ECO:0008006" key="6">
    <source>
        <dbReference type="Google" id="ProtNLM"/>
    </source>
</evidence>
<dbReference type="Proteomes" id="UP000708208">
    <property type="component" value="Unassembled WGS sequence"/>
</dbReference>
<gene>
    <name evidence="4" type="ORF">AFUS01_LOCUS45844</name>
</gene>
<dbReference type="EMBL" id="CAJVCH010571095">
    <property type="protein sequence ID" value="CAG7836614.1"/>
    <property type="molecule type" value="Genomic_DNA"/>
</dbReference>
<dbReference type="InterPro" id="IPR001849">
    <property type="entry name" value="PH_domain"/>
</dbReference>
<comment type="caution">
    <text evidence="4">The sequence shown here is derived from an EMBL/GenBank/DDBJ whole genome shotgun (WGS) entry which is preliminary data.</text>
</comment>
<protein>
    <recommendedName>
        <fullName evidence="6">Rho GTPase-activating protein 15</fullName>
    </recommendedName>
</protein>
<feature type="domain" description="Rho-GAP" evidence="3">
    <location>
        <begin position="255"/>
        <end position="444"/>
    </location>
</feature>
<dbReference type="PANTHER" id="PTHR23176">
    <property type="entry name" value="RHO/RAC/CDC GTPASE-ACTIVATING PROTEIN"/>
    <property type="match status" value="1"/>
</dbReference>
<dbReference type="InterPro" id="IPR000198">
    <property type="entry name" value="RhoGAP_dom"/>
</dbReference>
<dbReference type="FunFam" id="1.10.555.10:FF:000071">
    <property type="entry name" value="Rho GTPase activating protein 27"/>
    <property type="match status" value="1"/>
</dbReference>
<accession>A0A8J2LQ05</accession>